<sequence length="85" mass="9158">MQFLVDASNNLTTVFGEPHGHPAYIAWQKLVIQLLFQGLSNAYPSFEVSSTSIVLKSLASPKNLQAIDSSFQGGETPPQPTVLAL</sequence>
<organism evidence="1 2">
    <name type="scientific">Amborella trichopoda</name>
    <dbReference type="NCBI Taxonomy" id="13333"/>
    <lineage>
        <taxon>Eukaryota</taxon>
        <taxon>Viridiplantae</taxon>
        <taxon>Streptophyta</taxon>
        <taxon>Embryophyta</taxon>
        <taxon>Tracheophyta</taxon>
        <taxon>Spermatophyta</taxon>
        <taxon>Magnoliopsida</taxon>
        <taxon>Amborellales</taxon>
        <taxon>Amborellaceae</taxon>
        <taxon>Amborella</taxon>
    </lineage>
</organism>
<reference evidence="2" key="1">
    <citation type="journal article" date="2013" name="Science">
        <title>The Amborella genome and the evolution of flowering plants.</title>
        <authorList>
            <consortium name="Amborella Genome Project"/>
        </authorList>
    </citation>
    <scope>NUCLEOTIDE SEQUENCE [LARGE SCALE GENOMIC DNA]</scope>
</reference>
<dbReference type="AlphaFoldDB" id="U5DAZ1"/>
<dbReference type="EMBL" id="KI392068">
    <property type="protein sequence ID" value="ERN19689.1"/>
    <property type="molecule type" value="Genomic_DNA"/>
</dbReference>
<dbReference type="Proteomes" id="UP000017836">
    <property type="component" value="Unassembled WGS sequence"/>
</dbReference>
<dbReference type="HOGENOM" id="CLU_2515668_0_0_1"/>
<protein>
    <submittedName>
        <fullName evidence="1">Uncharacterized protein</fullName>
    </submittedName>
</protein>
<evidence type="ECO:0000313" key="1">
    <source>
        <dbReference type="EMBL" id="ERN19689.1"/>
    </source>
</evidence>
<accession>U5DAZ1</accession>
<evidence type="ECO:0000313" key="2">
    <source>
        <dbReference type="Proteomes" id="UP000017836"/>
    </source>
</evidence>
<keyword evidence="2" id="KW-1185">Reference proteome</keyword>
<dbReference type="Gramene" id="ERN19689">
    <property type="protein sequence ID" value="ERN19689"/>
    <property type="gene ID" value="AMTR_s00062p00187810"/>
</dbReference>
<proteinExistence type="predicted"/>
<gene>
    <name evidence="1" type="ORF">AMTR_s00062p00187810</name>
</gene>
<name>U5DAZ1_AMBTC</name>